<organism evidence="3 4">
    <name type="scientific">Tanacetum coccineum</name>
    <dbReference type="NCBI Taxonomy" id="301880"/>
    <lineage>
        <taxon>Eukaryota</taxon>
        <taxon>Viridiplantae</taxon>
        <taxon>Streptophyta</taxon>
        <taxon>Embryophyta</taxon>
        <taxon>Tracheophyta</taxon>
        <taxon>Spermatophyta</taxon>
        <taxon>Magnoliopsida</taxon>
        <taxon>eudicotyledons</taxon>
        <taxon>Gunneridae</taxon>
        <taxon>Pentapetalae</taxon>
        <taxon>asterids</taxon>
        <taxon>campanulids</taxon>
        <taxon>Asterales</taxon>
        <taxon>Asteraceae</taxon>
        <taxon>Asteroideae</taxon>
        <taxon>Anthemideae</taxon>
        <taxon>Anthemidinae</taxon>
        <taxon>Tanacetum</taxon>
    </lineage>
</organism>
<gene>
    <name evidence="3" type="ORF">Tco_0655512</name>
</gene>
<proteinExistence type="predicted"/>
<accession>A0ABQ4X6Q0</accession>
<dbReference type="Proteomes" id="UP001151760">
    <property type="component" value="Unassembled WGS sequence"/>
</dbReference>
<reference evidence="3" key="1">
    <citation type="journal article" date="2022" name="Int. J. Mol. Sci.">
        <title>Draft Genome of Tanacetum Coccineum: Genomic Comparison of Closely Related Tanacetum-Family Plants.</title>
        <authorList>
            <person name="Yamashiro T."/>
            <person name="Shiraishi A."/>
            <person name="Nakayama K."/>
            <person name="Satake H."/>
        </authorList>
    </citation>
    <scope>NUCLEOTIDE SEQUENCE</scope>
</reference>
<dbReference type="InterPro" id="IPR057670">
    <property type="entry name" value="SH3_retrovirus"/>
</dbReference>
<evidence type="ECO:0000259" key="1">
    <source>
        <dbReference type="Pfam" id="PF22936"/>
    </source>
</evidence>
<evidence type="ECO:0008006" key="5">
    <source>
        <dbReference type="Google" id="ProtNLM"/>
    </source>
</evidence>
<comment type="caution">
    <text evidence="3">The sequence shown here is derived from an EMBL/GenBank/DDBJ whole genome shotgun (WGS) entry which is preliminary data.</text>
</comment>
<reference evidence="3" key="2">
    <citation type="submission" date="2022-01" db="EMBL/GenBank/DDBJ databases">
        <authorList>
            <person name="Yamashiro T."/>
            <person name="Shiraishi A."/>
            <person name="Satake H."/>
            <person name="Nakayama K."/>
        </authorList>
    </citation>
    <scope>NUCLEOTIDE SEQUENCE</scope>
</reference>
<keyword evidence="4" id="KW-1185">Reference proteome</keyword>
<dbReference type="EMBL" id="BQNB010009240">
    <property type="protein sequence ID" value="GJS60728.1"/>
    <property type="molecule type" value="Genomic_DNA"/>
</dbReference>
<dbReference type="InterPro" id="IPR054722">
    <property type="entry name" value="PolX-like_BBD"/>
</dbReference>
<dbReference type="Pfam" id="PF25597">
    <property type="entry name" value="SH3_retrovirus"/>
    <property type="match status" value="1"/>
</dbReference>
<dbReference type="Pfam" id="PF22936">
    <property type="entry name" value="Pol_BBD"/>
    <property type="match status" value="1"/>
</dbReference>
<protein>
    <recommendedName>
        <fullName evidence="5">Retrovirus-related Pol polyprotein from transposon TNT 1-94</fullName>
    </recommendedName>
</protein>
<evidence type="ECO:0000259" key="2">
    <source>
        <dbReference type="Pfam" id="PF25597"/>
    </source>
</evidence>
<evidence type="ECO:0000313" key="3">
    <source>
        <dbReference type="EMBL" id="GJS60728.1"/>
    </source>
</evidence>
<feature type="domain" description="Retrovirus-related Pol polyprotein from transposon TNT 1-94-like beta-barrel" evidence="1">
    <location>
        <begin position="224"/>
        <end position="270"/>
    </location>
</feature>
<feature type="domain" description="Retroviral polymerase SH3-like" evidence="2">
    <location>
        <begin position="277"/>
        <end position="324"/>
    </location>
</feature>
<evidence type="ECO:0000313" key="4">
    <source>
        <dbReference type="Proteomes" id="UP001151760"/>
    </source>
</evidence>
<sequence>MATISNVPQLVGSYFAVAPRLELGKFNKLKTHDIMESVISCETAKYTWTDLVYSFEAKTSKTLSQTYAHYKSLLNELANDGVTLFKHKNSVGFVNSLSEKWLGFSQGLRNDIQENSDDEADERTSEEYLKDLDIEFHEQALLTNSKRFIKRKNIFLFKKQMRILNVTNVAKKDEEKVSDDEEETQVNVLTNLADDELLVGKSHARNGEWIDITMKRRHIRETIWYLDSGCSRSMTSVKSYLHKYVEQPGPKVVFGDNSSCITKEYGSINCDGIVFSKDHLGKFDAKVDDGYFLRYSFNFKAFRVFNTRRKQIKETYNVTFDESIEGIRFTNTSVDEIGIDDSSRYPPDELP</sequence>
<name>A0ABQ4X6Q0_9ASTR</name>